<keyword evidence="3" id="KW-1185">Reference proteome</keyword>
<reference evidence="2 3" key="1">
    <citation type="journal article" date="2013" name="Proc. Natl. Acad. Sci. U.S.A.">
        <title>Candidate phylum TM6 genome recovered from a hospital sink biofilm provides genomic insights into this uncultivated phylum.</title>
        <authorList>
            <person name="McLean J.S."/>
            <person name="Lombardo M.J."/>
            <person name="Badger J.H."/>
            <person name="Edlund A."/>
            <person name="Novotny M."/>
            <person name="Yee-Greenbaum J."/>
            <person name="Vyahhi N."/>
            <person name="Hall A.P."/>
            <person name="Yang Y."/>
            <person name="Dupont C.L."/>
            <person name="Ziegler M.G."/>
            <person name="Chitsaz H."/>
            <person name="Allen A.E."/>
            <person name="Yooseph S."/>
            <person name="Tesler G."/>
            <person name="Pevzner P.A."/>
            <person name="Friedman R.M."/>
            <person name="Nealson K.H."/>
            <person name="Venter J.C."/>
            <person name="Lasken R.S."/>
        </authorList>
    </citation>
    <scope>NUCLEOTIDE SEQUENCE [LARGE SCALE GENOMIC DNA]</scope>
    <source>
        <strain evidence="2 3">TM6SC1</strain>
    </source>
</reference>
<evidence type="ECO:0000313" key="2">
    <source>
        <dbReference type="EMBL" id="KIX85018.1"/>
    </source>
</evidence>
<dbReference type="EMBL" id="ARQD01000003">
    <property type="protein sequence ID" value="KIX85018.1"/>
    <property type="molecule type" value="Genomic_DNA"/>
</dbReference>
<keyword evidence="1" id="KW-0472">Membrane</keyword>
<evidence type="ECO:0000313" key="3">
    <source>
        <dbReference type="Proteomes" id="UP000032214"/>
    </source>
</evidence>
<sequence>MRRAHIMYILVSLVPFNIQSMERMHALSDSTTNSHRIITRTAAASAILGVMLCASIIYKMYTAAQMRKAHAHQQHVIAEFTKLQNTTARLHLYMVAIIEYLRAPRDNQLMTLPDIAHSFLHSIIDSPHSYGAQNALHCQGIVAYARMVLDLACNHEVIMDRLRAEFTSGVNTNLLHNILTTLELALRDCLHIPHEHASLKSLLESCRQVTYSLSPAGGEGREYASSMSELALCTRERFDRLIAYIRNTQ</sequence>
<comment type="caution">
    <text evidence="2">The sequence shown here is derived from an EMBL/GenBank/DDBJ whole genome shotgun (WGS) entry which is preliminary data.</text>
</comment>
<keyword evidence="1" id="KW-0812">Transmembrane</keyword>
<protein>
    <submittedName>
        <fullName evidence="2">Uncharacterized protein</fullName>
    </submittedName>
</protein>
<dbReference type="AlphaFoldDB" id="A0A0D2JKV6"/>
<organism evidence="2 3">
    <name type="scientific">candidate division TM6 bacterium JCVI TM6SC1</name>
    <dbReference type="NCBI Taxonomy" id="1306947"/>
    <lineage>
        <taxon>Bacteria</taxon>
        <taxon>Candidatus Babelota</taxon>
        <taxon>Vermiphilus</taxon>
    </lineage>
</organism>
<gene>
    <name evidence="2" type="ORF">J120_03640</name>
</gene>
<keyword evidence="1" id="KW-1133">Transmembrane helix</keyword>
<dbReference type="STRING" id="1306947.J120_03640"/>
<name>A0A0D2JKV6_9BACT</name>
<feature type="transmembrane region" description="Helical" evidence="1">
    <location>
        <begin position="38"/>
        <end position="58"/>
    </location>
</feature>
<accession>A0A0D2JKV6</accession>
<proteinExistence type="predicted"/>
<evidence type="ECO:0000256" key="1">
    <source>
        <dbReference type="SAM" id="Phobius"/>
    </source>
</evidence>
<dbReference type="Proteomes" id="UP000032214">
    <property type="component" value="Unassembled WGS sequence"/>
</dbReference>